<sequence length="342" mass="37752">MTLSLAHPVSQWPRSLNGFAGQEIVMAMNRVQFQQGMSLHEFMQDFGTEVQCALALEKARWPTGFHCPAYGWTGHYRVHHGSRTLLQCGACRHQTSLTAGTVLEGTKLPLRTWFLAMYLISQAKTGLSALALKRHLGVSYRTAWLVQHKLMDTMSQADAQVPLQGQVLLDDAYLGGERPGPGGRGSPNKVPIVAAVSLNQQGHPMQARISALSGFTRQAIAQWAGLNLQPGTDVLSDGLNCFAGVIDAGCAHSFIVVGQRKPREMEILKWVNTVLGNLKTAISGAHKAFRFAKYASHYLGAFNYRFNHRFDLHGLLRDLLGNVARGRPLTERDIRQQAETRD</sequence>
<keyword evidence="3" id="KW-1185">Reference proteome</keyword>
<organism evidence="2 3">
    <name type="scientific">Ideonella azotifigens</name>
    <dbReference type="NCBI Taxonomy" id="513160"/>
    <lineage>
        <taxon>Bacteria</taxon>
        <taxon>Pseudomonadati</taxon>
        <taxon>Pseudomonadota</taxon>
        <taxon>Betaproteobacteria</taxon>
        <taxon>Burkholderiales</taxon>
        <taxon>Sphaerotilaceae</taxon>
        <taxon>Ideonella</taxon>
    </lineage>
</organism>
<dbReference type="InterPro" id="IPR024442">
    <property type="entry name" value="Transposase_Zn_ribbon"/>
</dbReference>
<protein>
    <submittedName>
        <fullName evidence="2">IS1595-like element ISXca4 family transposase</fullName>
    </submittedName>
</protein>
<proteinExistence type="predicted"/>
<dbReference type="InterPro" id="IPR024445">
    <property type="entry name" value="Tnp_ISXO2-like"/>
</dbReference>
<accession>A0ABP3VGN8</accession>
<dbReference type="Pfam" id="PF12760">
    <property type="entry name" value="Zn_ribbon_IS1595"/>
    <property type="match status" value="1"/>
</dbReference>
<dbReference type="EMBL" id="BAAAEW010000023">
    <property type="protein sequence ID" value="GAA0756987.1"/>
    <property type="molecule type" value="Genomic_DNA"/>
</dbReference>
<comment type="caution">
    <text evidence="2">The sequence shown here is derived from an EMBL/GenBank/DDBJ whole genome shotgun (WGS) entry which is preliminary data.</text>
</comment>
<dbReference type="Pfam" id="PF12762">
    <property type="entry name" value="DDE_Tnp_IS1595"/>
    <property type="match status" value="1"/>
</dbReference>
<evidence type="ECO:0000313" key="2">
    <source>
        <dbReference type="EMBL" id="GAA0756987.1"/>
    </source>
</evidence>
<feature type="domain" description="ISXO2-like transposase" evidence="1">
    <location>
        <begin position="162"/>
        <end position="307"/>
    </location>
</feature>
<evidence type="ECO:0000313" key="3">
    <source>
        <dbReference type="Proteomes" id="UP001500279"/>
    </source>
</evidence>
<reference evidence="3" key="1">
    <citation type="journal article" date="2019" name="Int. J. Syst. Evol. Microbiol.">
        <title>The Global Catalogue of Microorganisms (GCM) 10K type strain sequencing project: providing services to taxonomists for standard genome sequencing and annotation.</title>
        <authorList>
            <consortium name="The Broad Institute Genomics Platform"/>
            <consortium name="The Broad Institute Genome Sequencing Center for Infectious Disease"/>
            <person name="Wu L."/>
            <person name="Ma J."/>
        </authorList>
    </citation>
    <scope>NUCLEOTIDE SEQUENCE [LARGE SCALE GENOMIC DNA]</scope>
    <source>
        <strain evidence="3">JCM 15503</strain>
    </source>
</reference>
<name>A0ABP3VGN8_9BURK</name>
<dbReference type="NCBIfam" id="NF033547">
    <property type="entry name" value="transpos_IS1595"/>
    <property type="match status" value="1"/>
</dbReference>
<dbReference type="Proteomes" id="UP001500279">
    <property type="component" value="Unassembled WGS sequence"/>
</dbReference>
<dbReference type="SMART" id="SM01126">
    <property type="entry name" value="DDE_Tnp_IS1595"/>
    <property type="match status" value="1"/>
</dbReference>
<evidence type="ECO:0000259" key="1">
    <source>
        <dbReference type="SMART" id="SM01126"/>
    </source>
</evidence>
<gene>
    <name evidence="2" type="ORF">GCM10009107_36120</name>
</gene>